<organism evidence="3 4">
    <name type="scientific">Peribacillus saganii</name>
    <dbReference type="NCBI Taxonomy" id="2303992"/>
    <lineage>
        <taxon>Bacteria</taxon>
        <taxon>Bacillati</taxon>
        <taxon>Bacillota</taxon>
        <taxon>Bacilli</taxon>
        <taxon>Bacillales</taxon>
        <taxon>Bacillaceae</taxon>
        <taxon>Peribacillus</taxon>
    </lineage>
</organism>
<evidence type="ECO:0000313" key="3">
    <source>
        <dbReference type="EMBL" id="RFU63543.1"/>
    </source>
</evidence>
<dbReference type="PANTHER" id="PTHR33745">
    <property type="entry name" value="RSBT ANTAGONIST PROTEIN RSBS-RELATED"/>
    <property type="match status" value="1"/>
</dbReference>
<gene>
    <name evidence="3" type="ORF">D0469_19635</name>
</gene>
<feature type="domain" description="STAS" evidence="2">
    <location>
        <begin position="165"/>
        <end position="276"/>
    </location>
</feature>
<dbReference type="EMBL" id="QVTE01000065">
    <property type="protein sequence ID" value="RFU63543.1"/>
    <property type="molecule type" value="Genomic_DNA"/>
</dbReference>
<dbReference type="RefSeq" id="WP_117328416.1">
    <property type="nucleotide sequence ID" value="NZ_QVTE01000065.1"/>
</dbReference>
<sequence>MHRNKELYQFLSDNSWQLTERWYESLEKSKSGGVYASADPIVIEGLKKQNHEFHKRFFRVFLEDECKFFETFEEWVLLVAKDQEHLRTPIHLILKEFFNNQDHYLDLIKEFVSQHPGKYSHDEIHLWMRTIIKLFGQVITWFTEENFKQSQQQLEAQQEMIRELSAPVISLNHNTALLPLVGDIDTARAKFLFENTLQQCAKKRVNHLFIDLSGVVMIDTMVAHQIFQLIEGLSLLGVHSTLSGLRPEIAQTAVQLGLSFDKVSFTSTLEKAINQLINN</sequence>
<dbReference type="SUPFAM" id="SSF52091">
    <property type="entry name" value="SpoIIaa-like"/>
    <property type="match status" value="1"/>
</dbReference>
<keyword evidence="1" id="KW-0597">Phosphoprotein</keyword>
<evidence type="ECO:0000259" key="2">
    <source>
        <dbReference type="PROSITE" id="PS50801"/>
    </source>
</evidence>
<protein>
    <submittedName>
        <fullName evidence="3">STAS domain-containing protein</fullName>
    </submittedName>
</protein>
<dbReference type="Gene3D" id="3.30.750.24">
    <property type="entry name" value="STAS domain"/>
    <property type="match status" value="1"/>
</dbReference>
<evidence type="ECO:0000313" key="4">
    <source>
        <dbReference type="Proteomes" id="UP000264541"/>
    </source>
</evidence>
<keyword evidence="4" id="KW-1185">Reference proteome</keyword>
<name>A0A372LD54_9BACI</name>
<dbReference type="Proteomes" id="UP000264541">
    <property type="component" value="Unassembled WGS sequence"/>
</dbReference>
<evidence type="ECO:0000256" key="1">
    <source>
        <dbReference type="ARBA" id="ARBA00022553"/>
    </source>
</evidence>
<comment type="caution">
    <text evidence="3">The sequence shown here is derived from an EMBL/GenBank/DDBJ whole genome shotgun (WGS) entry which is preliminary data.</text>
</comment>
<dbReference type="InterPro" id="IPR036513">
    <property type="entry name" value="STAS_dom_sf"/>
</dbReference>
<proteinExistence type="predicted"/>
<dbReference type="CDD" id="cd07041">
    <property type="entry name" value="STAS_RsbR_RsbS_like"/>
    <property type="match status" value="1"/>
</dbReference>
<dbReference type="InterPro" id="IPR002645">
    <property type="entry name" value="STAS_dom"/>
</dbReference>
<accession>A0A372LD54</accession>
<reference evidence="3 4" key="1">
    <citation type="submission" date="2018-08" db="EMBL/GenBank/DDBJ databases">
        <title>Bacillus chawlae sp. nov., Bacillus glennii sp. nov., and Bacillus saganii sp. nov. Isolated from the Vehicle Assembly Building at Kennedy Space Center where the Viking Spacecraft were Assembled.</title>
        <authorList>
            <person name="Seuylemezian A."/>
            <person name="Vaishampayan P."/>
        </authorList>
    </citation>
    <scope>NUCLEOTIDE SEQUENCE [LARGE SCALE GENOMIC DNA]</scope>
    <source>
        <strain evidence="3 4">V47-23a</strain>
    </source>
</reference>
<dbReference type="PROSITE" id="PS50801">
    <property type="entry name" value="STAS"/>
    <property type="match status" value="1"/>
</dbReference>
<dbReference type="PANTHER" id="PTHR33745:SF3">
    <property type="entry name" value="RSBT CO-ANTAGONIST PROTEIN RSBRC"/>
    <property type="match status" value="1"/>
</dbReference>
<dbReference type="AlphaFoldDB" id="A0A372LD54"/>
<dbReference type="Pfam" id="PF01740">
    <property type="entry name" value="STAS"/>
    <property type="match status" value="1"/>
</dbReference>
<dbReference type="OrthoDB" id="9800154at2"/>
<dbReference type="InterPro" id="IPR051932">
    <property type="entry name" value="Bact_StressResp_Reg"/>
</dbReference>